<organism evidence="16 17">
    <name type="scientific">Anopheles quadriannulatus</name>
    <name type="common">Mosquito</name>
    <dbReference type="NCBI Taxonomy" id="34691"/>
    <lineage>
        <taxon>Eukaryota</taxon>
        <taxon>Metazoa</taxon>
        <taxon>Ecdysozoa</taxon>
        <taxon>Arthropoda</taxon>
        <taxon>Hexapoda</taxon>
        <taxon>Insecta</taxon>
        <taxon>Pterygota</taxon>
        <taxon>Neoptera</taxon>
        <taxon>Endopterygota</taxon>
        <taxon>Diptera</taxon>
        <taxon>Nematocera</taxon>
        <taxon>Culicoidea</taxon>
        <taxon>Culicidae</taxon>
        <taxon>Anophelinae</taxon>
        <taxon>Anopheles</taxon>
    </lineage>
</organism>
<dbReference type="FunFam" id="2.40.10.10:FF:000077">
    <property type="entry name" value="Predicted protein"/>
    <property type="match status" value="1"/>
</dbReference>
<name>A0A182WYK2_ANOQN</name>
<keyword evidence="5" id="KW-0222">Digestion</keyword>
<feature type="domain" description="Peptidase S1" evidence="15">
    <location>
        <begin position="47"/>
        <end position="276"/>
    </location>
</feature>
<dbReference type="PRINTS" id="PR00722">
    <property type="entry name" value="CHYMOTRYPSIN"/>
</dbReference>
<dbReference type="InterPro" id="IPR009003">
    <property type="entry name" value="Peptidase_S1_PA"/>
</dbReference>
<evidence type="ECO:0000313" key="16">
    <source>
        <dbReference type="EnsemblMetazoa" id="AQUA002613-PA"/>
    </source>
</evidence>
<dbReference type="EnsemblMetazoa" id="AQUA002613-RA">
    <property type="protein sequence ID" value="AQUA002613-PA"/>
    <property type="gene ID" value="AQUA002613"/>
</dbReference>
<evidence type="ECO:0000256" key="13">
    <source>
        <dbReference type="RuleBase" id="RU363034"/>
    </source>
</evidence>
<dbReference type="GO" id="GO:0006508">
    <property type="term" value="P:proteolysis"/>
    <property type="evidence" value="ECO:0007669"/>
    <property type="project" value="UniProtKB-KW"/>
</dbReference>
<keyword evidence="8" id="KW-0865">Zymogen</keyword>
<evidence type="ECO:0000256" key="12">
    <source>
        <dbReference type="ARBA" id="ARBA00038868"/>
    </source>
</evidence>
<dbReference type="InterPro" id="IPR033116">
    <property type="entry name" value="TRYPSIN_SER"/>
</dbReference>
<keyword evidence="17" id="KW-1185">Reference proteome</keyword>
<keyword evidence="7 13" id="KW-0720">Serine protease</keyword>
<dbReference type="VEuPathDB" id="VectorBase:AQUA002613"/>
<dbReference type="PROSITE" id="PS00135">
    <property type="entry name" value="TRYPSIN_SER"/>
    <property type="match status" value="1"/>
</dbReference>
<evidence type="ECO:0000256" key="11">
    <source>
        <dbReference type="ARBA" id="ARBA00036320"/>
    </source>
</evidence>
<evidence type="ECO:0000256" key="2">
    <source>
        <dbReference type="ARBA" id="ARBA00022525"/>
    </source>
</evidence>
<accession>A0A182WYK2</accession>
<dbReference type="InterPro" id="IPR018114">
    <property type="entry name" value="TRYPSIN_HIS"/>
</dbReference>
<keyword evidence="6 13" id="KW-0378">Hydrolase</keyword>
<comment type="subcellular location">
    <subcellularLocation>
        <location evidence="1">Secreted</location>
    </subcellularLocation>
</comment>
<evidence type="ECO:0000256" key="5">
    <source>
        <dbReference type="ARBA" id="ARBA00022757"/>
    </source>
</evidence>
<dbReference type="InterPro" id="IPR050430">
    <property type="entry name" value="Peptidase_S1"/>
</dbReference>
<proteinExistence type="inferred from homology"/>
<evidence type="ECO:0000256" key="8">
    <source>
        <dbReference type="ARBA" id="ARBA00023145"/>
    </source>
</evidence>
<protein>
    <recommendedName>
        <fullName evidence="12">trypsin</fullName>
        <ecNumber evidence="12">3.4.21.4</ecNumber>
    </recommendedName>
</protein>
<reference evidence="16" key="1">
    <citation type="submission" date="2020-05" db="UniProtKB">
        <authorList>
            <consortium name="EnsemblMetazoa"/>
        </authorList>
    </citation>
    <scope>IDENTIFICATION</scope>
    <source>
        <strain evidence="16">SANGQUA</strain>
    </source>
</reference>
<evidence type="ECO:0000313" key="17">
    <source>
        <dbReference type="Proteomes" id="UP000076407"/>
    </source>
</evidence>
<dbReference type="GO" id="GO:0004252">
    <property type="term" value="F:serine-type endopeptidase activity"/>
    <property type="evidence" value="ECO:0007669"/>
    <property type="project" value="UniProtKB-EC"/>
</dbReference>
<comment type="similarity">
    <text evidence="10">Belongs to the peptidase S1 family. CLIP subfamily.</text>
</comment>
<evidence type="ECO:0000256" key="7">
    <source>
        <dbReference type="ARBA" id="ARBA00022825"/>
    </source>
</evidence>
<evidence type="ECO:0000256" key="6">
    <source>
        <dbReference type="ARBA" id="ARBA00022801"/>
    </source>
</evidence>
<dbReference type="Proteomes" id="UP000076407">
    <property type="component" value="Unassembled WGS sequence"/>
</dbReference>
<dbReference type="InterPro" id="IPR001254">
    <property type="entry name" value="Trypsin_dom"/>
</dbReference>
<dbReference type="InterPro" id="IPR001314">
    <property type="entry name" value="Peptidase_S1A"/>
</dbReference>
<keyword evidence="4 14" id="KW-0732">Signal</keyword>
<evidence type="ECO:0000256" key="1">
    <source>
        <dbReference type="ARBA" id="ARBA00004613"/>
    </source>
</evidence>
<dbReference type="PANTHER" id="PTHR24276:SF97">
    <property type="entry name" value="GH13245P2-RELATED"/>
    <property type="match status" value="1"/>
</dbReference>
<evidence type="ECO:0000259" key="15">
    <source>
        <dbReference type="PROSITE" id="PS50240"/>
    </source>
</evidence>
<dbReference type="PROSITE" id="PS00134">
    <property type="entry name" value="TRYPSIN_HIS"/>
    <property type="match status" value="1"/>
</dbReference>
<evidence type="ECO:0000256" key="10">
    <source>
        <dbReference type="ARBA" id="ARBA00024195"/>
    </source>
</evidence>
<feature type="chain" id="PRO_5008142154" description="trypsin" evidence="14">
    <location>
        <begin position="19"/>
        <end position="277"/>
    </location>
</feature>
<comment type="catalytic activity">
    <reaction evidence="11">
        <text>Preferential cleavage: Arg-|-Xaa, Lys-|-Xaa.</text>
        <dbReference type="EC" id="3.4.21.4"/>
    </reaction>
</comment>
<dbReference type="Pfam" id="PF00089">
    <property type="entry name" value="Trypsin"/>
    <property type="match status" value="1"/>
</dbReference>
<dbReference type="AlphaFoldDB" id="A0A182WYK2"/>
<dbReference type="GO" id="GO:0005576">
    <property type="term" value="C:extracellular region"/>
    <property type="evidence" value="ECO:0007669"/>
    <property type="project" value="UniProtKB-SubCell"/>
</dbReference>
<evidence type="ECO:0000256" key="4">
    <source>
        <dbReference type="ARBA" id="ARBA00022729"/>
    </source>
</evidence>
<dbReference type="EC" id="3.4.21.4" evidence="12"/>
<keyword evidence="9" id="KW-1015">Disulfide bond</keyword>
<dbReference type="Gene3D" id="2.40.10.10">
    <property type="entry name" value="Trypsin-like serine proteases"/>
    <property type="match status" value="1"/>
</dbReference>
<dbReference type="GO" id="GO:0007586">
    <property type="term" value="P:digestion"/>
    <property type="evidence" value="ECO:0007669"/>
    <property type="project" value="UniProtKB-KW"/>
</dbReference>
<evidence type="ECO:0000256" key="14">
    <source>
        <dbReference type="SAM" id="SignalP"/>
    </source>
</evidence>
<sequence>MNELLAIMCMLSCSSVVGFQIIHPMANRRSNQLEPPVSILNETTQRIVGGHEIDIGAAPFQASVQSHGVHVCGGSIIHQQWVLTAGHCASSSKEPNSLSVRVASIHHNQGGQIVNVEESIRHPLYDEQLIIDYDVSLLRLEQCLTFSPNVQAIRLPMQDEFFQDGTVCVVSGWGATQNPVESSDRLRATDVPLVNHAVCQTAYISAASTITDRMICAGYFSGGRDACQGDSGGPLYYENTLIGVVSWRTGGCAEVNFPGVYSRVASVRAWIYEVSDV</sequence>
<evidence type="ECO:0000256" key="3">
    <source>
        <dbReference type="ARBA" id="ARBA00022670"/>
    </source>
</evidence>
<evidence type="ECO:0000256" key="9">
    <source>
        <dbReference type="ARBA" id="ARBA00023157"/>
    </source>
</evidence>
<dbReference type="InterPro" id="IPR043504">
    <property type="entry name" value="Peptidase_S1_PA_chymotrypsin"/>
</dbReference>
<keyword evidence="2" id="KW-0964">Secreted</keyword>
<dbReference type="PROSITE" id="PS50240">
    <property type="entry name" value="TRYPSIN_DOM"/>
    <property type="match status" value="1"/>
</dbReference>
<feature type="signal peptide" evidence="14">
    <location>
        <begin position="1"/>
        <end position="18"/>
    </location>
</feature>
<keyword evidence="3 13" id="KW-0645">Protease</keyword>
<dbReference type="STRING" id="34691.A0A182WYK2"/>
<dbReference type="CDD" id="cd00190">
    <property type="entry name" value="Tryp_SPc"/>
    <property type="match status" value="1"/>
</dbReference>
<dbReference type="SMART" id="SM00020">
    <property type="entry name" value="Tryp_SPc"/>
    <property type="match status" value="1"/>
</dbReference>
<dbReference type="SUPFAM" id="SSF50494">
    <property type="entry name" value="Trypsin-like serine proteases"/>
    <property type="match status" value="1"/>
</dbReference>
<dbReference type="PANTHER" id="PTHR24276">
    <property type="entry name" value="POLYSERASE-RELATED"/>
    <property type="match status" value="1"/>
</dbReference>